<dbReference type="Proteomes" id="UP001204000">
    <property type="component" value="Unassembled WGS sequence"/>
</dbReference>
<dbReference type="NCBIfam" id="TIGR02385">
    <property type="entry name" value="RelE_StbE"/>
    <property type="match status" value="1"/>
</dbReference>
<proteinExistence type="inferred from homology"/>
<gene>
    <name evidence="3" type="ORF">M5J20_00985</name>
</gene>
<dbReference type="PANTHER" id="PTHR35601:SF1">
    <property type="entry name" value="TOXIN RELE"/>
    <property type="match status" value="1"/>
</dbReference>
<sequence>MAWKIEFTPRAQRAVTKLDRGHQRRILDYLQEVSQLDDPRSRGKALASSLSGLWRWRVGDYRVVAEINDGTLIVVIVDVGHRSDIYRK</sequence>
<evidence type="ECO:0000256" key="1">
    <source>
        <dbReference type="ARBA" id="ARBA00006226"/>
    </source>
</evidence>
<evidence type="ECO:0000313" key="3">
    <source>
        <dbReference type="EMBL" id="MCP1386778.1"/>
    </source>
</evidence>
<protein>
    <submittedName>
        <fullName evidence="3">Type II toxin-antitoxin system RelE/ParE family toxin</fullName>
    </submittedName>
</protein>
<evidence type="ECO:0000256" key="2">
    <source>
        <dbReference type="ARBA" id="ARBA00022649"/>
    </source>
</evidence>
<dbReference type="Gene3D" id="3.30.2310.20">
    <property type="entry name" value="RelE-like"/>
    <property type="match status" value="1"/>
</dbReference>
<accession>A0ABT1G1D7</accession>
<dbReference type="EMBL" id="JAMFTQ010000001">
    <property type="protein sequence ID" value="MCP1386778.1"/>
    <property type="molecule type" value="Genomic_DNA"/>
</dbReference>
<dbReference type="PANTHER" id="PTHR35601">
    <property type="entry name" value="TOXIN RELE"/>
    <property type="match status" value="1"/>
</dbReference>
<evidence type="ECO:0000313" key="4">
    <source>
        <dbReference type="Proteomes" id="UP001204000"/>
    </source>
</evidence>
<comment type="similarity">
    <text evidence="1">Belongs to the RelE toxin family.</text>
</comment>
<dbReference type="SUPFAM" id="SSF143011">
    <property type="entry name" value="RelE-like"/>
    <property type="match status" value="1"/>
</dbReference>
<name>A0ABT1G1D7_9CORY</name>
<dbReference type="InterPro" id="IPR035093">
    <property type="entry name" value="RelE/ParE_toxin_dom_sf"/>
</dbReference>
<dbReference type="RefSeq" id="WP_253575493.1">
    <property type="nucleotide sequence ID" value="NZ_JAMFTQ010000001.1"/>
</dbReference>
<reference evidence="3" key="1">
    <citation type="submission" date="2022-05" db="EMBL/GenBank/DDBJ databases">
        <title>Corynebacterium sp. TA-R-1 sp. nov., isolated from human feces.</title>
        <authorList>
            <person name="Shamsuzzaman M."/>
            <person name="Dahal R.H."/>
        </authorList>
    </citation>
    <scope>NUCLEOTIDE SEQUENCE</scope>
    <source>
        <strain evidence="3">TA-R-1</strain>
    </source>
</reference>
<organism evidence="3 4">
    <name type="scientific">Corynebacterium stercoris</name>
    <dbReference type="NCBI Taxonomy" id="2943490"/>
    <lineage>
        <taxon>Bacteria</taxon>
        <taxon>Bacillati</taxon>
        <taxon>Actinomycetota</taxon>
        <taxon>Actinomycetes</taxon>
        <taxon>Mycobacteriales</taxon>
        <taxon>Corynebacteriaceae</taxon>
        <taxon>Corynebacterium</taxon>
    </lineage>
</organism>
<keyword evidence="2" id="KW-1277">Toxin-antitoxin system</keyword>
<keyword evidence="4" id="KW-1185">Reference proteome</keyword>
<comment type="caution">
    <text evidence="3">The sequence shown here is derived from an EMBL/GenBank/DDBJ whole genome shotgun (WGS) entry which is preliminary data.</text>
</comment>
<dbReference type="InterPro" id="IPR007712">
    <property type="entry name" value="RelE/ParE_toxin"/>
</dbReference>
<dbReference type="Pfam" id="PF05016">
    <property type="entry name" value="ParE_toxin"/>
    <property type="match status" value="1"/>
</dbReference>